<evidence type="ECO:0000313" key="3">
    <source>
        <dbReference type="EMBL" id="QDT38630.1"/>
    </source>
</evidence>
<dbReference type="Gene3D" id="3.30.450.40">
    <property type="match status" value="1"/>
</dbReference>
<dbReference type="InterPro" id="IPR036457">
    <property type="entry name" value="PPM-type-like_dom_sf"/>
</dbReference>
<sequence>MNSTSTVGDSADDAVGETTAVQRPKWIQSNWQQRLDHIVETMREMSRQSDPQEMVRAYGRRMAEVFPANRRISLSRRGLDEPYVRVTRFSEWEEEVNPWKQKDQLPLLEGGLFADLIYGENPVVIDELDVDADDPAAEFLDGQRSLMAIPMLDRGAALNMVLLARDEPAAFDREDFPEHVWLANLFGRATHNLVLNDQLREAYEIVDRELKVVADIQQALLPRAMPEIKNLEVAAYYRTSHRAGGDYYDFFPLRDGKWGILIADVSGHGTPAAVVMAITHSIAHMFPTESVDPGQMLQFINEHLSKRYTGEFGAFVTAFYGVFDSSSRKLVYASAGHNPPRLRRCGQSEVSSLDGDPNIPLGLMPDVEYANSTHYFSSGDRVVFYTDGITEAMNADGKLYGLGRLDHLLEVGCGEHAQAIADNIAADVAEYADEETMSDDRTLIVANVR</sequence>
<feature type="domain" description="PPM-type phosphatase" evidence="2">
    <location>
        <begin position="228"/>
        <end position="448"/>
    </location>
</feature>
<evidence type="ECO:0000259" key="2">
    <source>
        <dbReference type="SMART" id="SM00331"/>
    </source>
</evidence>
<name>A0A517R457_9PLAN</name>
<dbReference type="PANTHER" id="PTHR43156:SF2">
    <property type="entry name" value="STAGE II SPORULATION PROTEIN E"/>
    <property type="match status" value="1"/>
</dbReference>
<dbReference type="InterPro" id="IPR029016">
    <property type="entry name" value="GAF-like_dom_sf"/>
</dbReference>
<keyword evidence="4" id="KW-1185">Reference proteome</keyword>
<dbReference type="SUPFAM" id="SSF55781">
    <property type="entry name" value="GAF domain-like"/>
    <property type="match status" value="1"/>
</dbReference>
<dbReference type="InterPro" id="IPR001932">
    <property type="entry name" value="PPM-type_phosphatase-like_dom"/>
</dbReference>
<proteinExistence type="predicted"/>
<organism evidence="3 4">
    <name type="scientific">Stratiformator vulcanicus</name>
    <dbReference type="NCBI Taxonomy" id="2527980"/>
    <lineage>
        <taxon>Bacteria</taxon>
        <taxon>Pseudomonadati</taxon>
        <taxon>Planctomycetota</taxon>
        <taxon>Planctomycetia</taxon>
        <taxon>Planctomycetales</taxon>
        <taxon>Planctomycetaceae</taxon>
        <taxon>Stratiformator</taxon>
    </lineage>
</organism>
<gene>
    <name evidence="3" type="primary">rsbU_3</name>
    <name evidence="3" type="ORF">Pan189_30250</name>
</gene>
<accession>A0A517R457</accession>
<dbReference type="OrthoDB" id="247273at2"/>
<dbReference type="PANTHER" id="PTHR43156">
    <property type="entry name" value="STAGE II SPORULATION PROTEIN E-RELATED"/>
    <property type="match status" value="1"/>
</dbReference>
<dbReference type="Gene3D" id="3.60.40.10">
    <property type="entry name" value="PPM-type phosphatase domain"/>
    <property type="match status" value="1"/>
</dbReference>
<dbReference type="Proteomes" id="UP000317318">
    <property type="component" value="Chromosome"/>
</dbReference>
<dbReference type="SMART" id="SM00331">
    <property type="entry name" value="PP2C_SIG"/>
    <property type="match status" value="1"/>
</dbReference>
<dbReference type="KEGG" id="svp:Pan189_30250"/>
<dbReference type="InterPro" id="IPR052016">
    <property type="entry name" value="Bact_Sigma-Reg"/>
</dbReference>
<dbReference type="SUPFAM" id="SSF81606">
    <property type="entry name" value="PP2C-like"/>
    <property type="match status" value="1"/>
</dbReference>
<evidence type="ECO:0000256" key="1">
    <source>
        <dbReference type="ARBA" id="ARBA00022801"/>
    </source>
</evidence>
<dbReference type="AlphaFoldDB" id="A0A517R457"/>
<dbReference type="GO" id="GO:0016791">
    <property type="term" value="F:phosphatase activity"/>
    <property type="evidence" value="ECO:0007669"/>
    <property type="project" value="TreeGrafter"/>
</dbReference>
<evidence type="ECO:0000313" key="4">
    <source>
        <dbReference type="Proteomes" id="UP000317318"/>
    </source>
</evidence>
<dbReference type="Pfam" id="PF07228">
    <property type="entry name" value="SpoIIE"/>
    <property type="match status" value="1"/>
</dbReference>
<keyword evidence="1 3" id="KW-0378">Hydrolase</keyword>
<dbReference type="RefSeq" id="WP_145364719.1">
    <property type="nucleotide sequence ID" value="NZ_CP036268.1"/>
</dbReference>
<protein>
    <submittedName>
        <fullName evidence="3">Phosphoserine phosphatase RsbU</fullName>
        <ecNumber evidence="3">3.1.3.3</ecNumber>
    </submittedName>
</protein>
<dbReference type="EMBL" id="CP036268">
    <property type="protein sequence ID" value="QDT38630.1"/>
    <property type="molecule type" value="Genomic_DNA"/>
</dbReference>
<reference evidence="3 4" key="1">
    <citation type="submission" date="2019-02" db="EMBL/GenBank/DDBJ databases">
        <title>Deep-cultivation of Planctomycetes and their phenomic and genomic characterization uncovers novel biology.</title>
        <authorList>
            <person name="Wiegand S."/>
            <person name="Jogler M."/>
            <person name="Boedeker C."/>
            <person name="Pinto D."/>
            <person name="Vollmers J."/>
            <person name="Rivas-Marin E."/>
            <person name="Kohn T."/>
            <person name="Peeters S.H."/>
            <person name="Heuer A."/>
            <person name="Rast P."/>
            <person name="Oberbeckmann S."/>
            <person name="Bunk B."/>
            <person name="Jeske O."/>
            <person name="Meyerdierks A."/>
            <person name="Storesund J.E."/>
            <person name="Kallscheuer N."/>
            <person name="Luecker S."/>
            <person name="Lage O.M."/>
            <person name="Pohl T."/>
            <person name="Merkel B.J."/>
            <person name="Hornburger P."/>
            <person name="Mueller R.-W."/>
            <person name="Bruemmer F."/>
            <person name="Labrenz M."/>
            <person name="Spormann A.M."/>
            <person name="Op den Camp H."/>
            <person name="Overmann J."/>
            <person name="Amann R."/>
            <person name="Jetten M.S.M."/>
            <person name="Mascher T."/>
            <person name="Medema M.H."/>
            <person name="Devos D.P."/>
            <person name="Kaster A.-K."/>
            <person name="Ovreas L."/>
            <person name="Rohde M."/>
            <person name="Galperin M.Y."/>
            <person name="Jogler C."/>
        </authorList>
    </citation>
    <scope>NUCLEOTIDE SEQUENCE [LARGE SCALE GENOMIC DNA]</scope>
    <source>
        <strain evidence="3 4">Pan189</strain>
    </source>
</reference>
<dbReference type="EC" id="3.1.3.3" evidence="3"/>